<organism evidence="2 3">
    <name type="scientific">Prauserella halophila</name>
    <dbReference type="NCBI Taxonomy" id="185641"/>
    <lineage>
        <taxon>Bacteria</taxon>
        <taxon>Bacillati</taxon>
        <taxon>Actinomycetota</taxon>
        <taxon>Actinomycetes</taxon>
        <taxon>Pseudonocardiales</taxon>
        <taxon>Pseudonocardiaceae</taxon>
        <taxon>Prauserella</taxon>
    </lineage>
</organism>
<gene>
    <name evidence="2" type="ORF">GCM10009676_10140</name>
</gene>
<evidence type="ECO:0000313" key="3">
    <source>
        <dbReference type="Proteomes" id="UP001500653"/>
    </source>
</evidence>
<keyword evidence="3" id="KW-1185">Reference proteome</keyword>
<dbReference type="Proteomes" id="UP001500653">
    <property type="component" value="Unassembled WGS sequence"/>
</dbReference>
<reference evidence="3" key="1">
    <citation type="journal article" date="2019" name="Int. J. Syst. Evol. Microbiol.">
        <title>The Global Catalogue of Microorganisms (GCM) 10K type strain sequencing project: providing services to taxonomists for standard genome sequencing and annotation.</title>
        <authorList>
            <consortium name="The Broad Institute Genomics Platform"/>
            <consortium name="The Broad Institute Genome Sequencing Center for Infectious Disease"/>
            <person name="Wu L."/>
            <person name="Ma J."/>
        </authorList>
    </citation>
    <scope>NUCLEOTIDE SEQUENCE [LARGE SCALE GENOMIC DNA]</scope>
    <source>
        <strain evidence="3">JCM 13023</strain>
    </source>
</reference>
<protein>
    <submittedName>
        <fullName evidence="2">Uncharacterized protein</fullName>
    </submittedName>
</protein>
<dbReference type="EMBL" id="BAAALN010000003">
    <property type="protein sequence ID" value="GAA1229520.1"/>
    <property type="molecule type" value="Genomic_DNA"/>
</dbReference>
<comment type="caution">
    <text evidence="2">The sequence shown here is derived from an EMBL/GenBank/DDBJ whole genome shotgun (WGS) entry which is preliminary data.</text>
</comment>
<name>A0ABP4GLW1_9PSEU</name>
<sequence length="84" mass="9947">MIRPHRGPGEEYPPVAPMVTPAHRTPDYPNAETTPMLHEEMARDRLRELRKQAEFGRVARRERAARRWQRVARWASHRAAHFEP</sequence>
<proteinExistence type="predicted"/>
<feature type="region of interest" description="Disordered" evidence="1">
    <location>
        <begin position="1"/>
        <end position="32"/>
    </location>
</feature>
<evidence type="ECO:0000313" key="2">
    <source>
        <dbReference type="EMBL" id="GAA1229520.1"/>
    </source>
</evidence>
<evidence type="ECO:0000256" key="1">
    <source>
        <dbReference type="SAM" id="MobiDB-lite"/>
    </source>
</evidence>
<accession>A0ABP4GLW1</accession>